<proteinExistence type="predicted"/>
<dbReference type="Proteomes" id="UP000053989">
    <property type="component" value="Unassembled WGS sequence"/>
</dbReference>
<dbReference type="AlphaFoldDB" id="A0A0C3D891"/>
<keyword evidence="2" id="KW-1185">Reference proteome</keyword>
<reference evidence="2" key="2">
    <citation type="submission" date="2015-01" db="EMBL/GenBank/DDBJ databases">
        <title>Evolutionary Origins and Diversification of the Mycorrhizal Mutualists.</title>
        <authorList>
            <consortium name="DOE Joint Genome Institute"/>
            <consortium name="Mycorrhizal Genomics Consortium"/>
            <person name="Kohler A."/>
            <person name="Kuo A."/>
            <person name="Nagy L.G."/>
            <person name="Floudas D."/>
            <person name="Copeland A."/>
            <person name="Barry K.W."/>
            <person name="Cichocki N."/>
            <person name="Veneault-Fourrey C."/>
            <person name="LaButti K."/>
            <person name="Lindquist E.A."/>
            <person name="Lipzen A."/>
            <person name="Lundell T."/>
            <person name="Morin E."/>
            <person name="Murat C."/>
            <person name="Riley R."/>
            <person name="Ohm R."/>
            <person name="Sun H."/>
            <person name="Tunlid A."/>
            <person name="Henrissat B."/>
            <person name="Grigoriev I.V."/>
            <person name="Hibbett D.S."/>
            <person name="Martin F."/>
        </authorList>
    </citation>
    <scope>NUCLEOTIDE SEQUENCE [LARGE SCALE GENOMIC DNA]</scope>
    <source>
        <strain evidence="2">Foug A</strain>
    </source>
</reference>
<evidence type="ECO:0000313" key="2">
    <source>
        <dbReference type="Proteomes" id="UP000053989"/>
    </source>
</evidence>
<accession>A0A0C3D891</accession>
<dbReference type="HOGENOM" id="CLU_1563790_0_0_1"/>
<dbReference type="InParanoid" id="A0A0C3D891"/>
<evidence type="ECO:0000313" key="1">
    <source>
        <dbReference type="EMBL" id="KIM52589.1"/>
    </source>
</evidence>
<reference evidence="1 2" key="1">
    <citation type="submission" date="2014-04" db="EMBL/GenBank/DDBJ databases">
        <authorList>
            <consortium name="DOE Joint Genome Institute"/>
            <person name="Kuo A."/>
            <person name="Kohler A."/>
            <person name="Nagy L.G."/>
            <person name="Floudas D."/>
            <person name="Copeland A."/>
            <person name="Barry K.W."/>
            <person name="Cichocki N."/>
            <person name="Veneault-Fourrey C."/>
            <person name="LaButti K."/>
            <person name="Lindquist E.A."/>
            <person name="Lipzen A."/>
            <person name="Lundell T."/>
            <person name="Morin E."/>
            <person name="Murat C."/>
            <person name="Sun H."/>
            <person name="Tunlid A."/>
            <person name="Henrissat B."/>
            <person name="Grigoriev I.V."/>
            <person name="Hibbett D.S."/>
            <person name="Martin F."/>
            <person name="Nordberg H.P."/>
            <person name="Cantor M.N."/>
            <person name="Hua S.X."/>
        </authorList>
    </citation>
    <scope>NUCLEOTIDE SEQUENCE [LARGE SCALE GENOMIC DNA]</scope>
    <source>
        <strain evidence="1 2">Foug A</strain>
    </source>
</reference>
<sequence length="171" mass="19124">MVPLHPSSLTLPSVGLGSCFGYEYSAELFPSRRTLSVYHTQGTCMARWANYIVSDNQRDNVENFWGSYRLANSPDLFLTLLLAVVPVVRSAYRRMPFQDPFSMAVSLDIVDSLPNRMMSNDESIQLWDTISGISDPMEKIPSINPQSHGVIHGTPLITRRSSMGPWRTGQG</sequence>
<dbReference type="EMBL" id="KN822206">
    <property type="protein sequence ID" value="KIM52589.1"/>
    <property type="molecule type" value="Genomic_DNA"/>
</dbReference>
<protein>
    <submittedName>
        <fullName evidence="1">Uncharacterized protein</fullName>
    </submittedName>
</protein>
<name>A0A0C3D891_9AGAM</name>
<gene>
    <name evidence="1" type="ORF">SCLCIDRAFT_547931</name>
</gene>
<organism evidence="1 2">
    <name type="scientific">Scleroderma citrinum Foug A</name>
    <dbReference type="NCBI Taxonomy" id="1036808"/>
    <lineage>
        <taxon>Eukaryota</taxon>
        <taxon>Fungi</taxon>
        <taxon>Dikarya</taxon>
        <taxon>Basidiomycota</taxon>
        <taxon>Agaricomycotina</taxon>
        <taxon>Agaricomycetes</taxon>
        <taxon>Agaricomycetidae</taxon>
        <taxon>Boletales</taxon>
        <taxon>Sclerodermatineae</taxon>
        <taxon>Sclerodermataceae</taxon>
        <taxon>Scleroderma</taxon>
    </lineage>
</organism>